<keyword evidence="19" id="KW-1185">Reference proteome</keyword>
<evidence type="ECO:0000256" key="1">
    <source>
        <dbReference type="ARBA" id="ARBA00004141"/>
    </source>
</evidence>
<evidence type="ECO:0000256" key="4">
    <source>
        <dbReference type="ARBA" id="ARBA00013170"/>
    </source>
</evidence>
<evidence type="ECO:0000256" key="7">
    <source>
        <dbReference type="ARBA" id="ARBA00022679"/>
    </source>
</evidence>
<keyword evidence="9 17" id="KW-1133">Transmembrane helix</keyword>
<evidence type="ECO:0000256" key="8">
    <source>
        <dbReference type="ARBA" id="ARBA00022692"/>
    </source>
</evidence>
<dbReference type="Gene3D" id="1.20.120.1760">
    <property type="match status" value="1"/>
</dbReference>
<keyword evidence="6" id="KW-0444">Lipid biosynthesis</keyword>
<evidence type="ECO:0000313" key="19">
    <source>
        <dbReference type="Proteomes" id="UP000190774"/>
    </source>
</evidence>
<dbReference type="RefSeq" id="WP_078813913.1">
    <property type="nucleotide sequence ID" value="NZ_FUYE01000008.1"/>
</dbReference>
<accession>A0A1T4Y968</accession>
<dbReference type="PANTHER" id="PTHR14269:SF11">
    <property type="entry name" value="CDP-DIACYLGLYCEROL--GLYCEROL-3-PHOSPHATE 3-PHOSPHATIDYLTRANSFERASE"/>
    <property type="match status" value="1"/>
</dbReference>
<keyword evidence="7 16" id="KW-0808">Transferase</keyword>
<dbReference type="PROSITE" id="PS00379">
    <property type="entry name" value="CDP_ALCOHOL_P_TRANSF"/>
    <property type="match status" value="1"/>
</dbReference>
<dbReference type="EC" id="2.7.8.5" evidence="4 15"/>
<dbReference type="InterPro" id="IPR004570">
    <property type="entry name" value="Phosphatidylglycerol_P_synth"/>
</dbReference>
<evidence type="ECO:0000256" key="12">
    <source>
        <dbReference type="ARBA" id="ARBA00023209"/>
    </source>
</evidence>
<evidence type="ECO:0000256" key="16">
    <source>
        <dbReference type="RuleBase" id="RU003750"/>
    </source>
</evidence>
<keyword evidence="11 17" id="KW-0472">Membrane</keyword>
<dbReference type="AlphaFoldDB" id="A0A1T4Y968"/>
<evidence type="ECO:0000256" key="15">
    <source>
        <dbReference type="NCBIfam" id="TIGR00560"/>
    </source>
</evidence>
<keyword evidence="8 17" id="KW-0812">Transmembrane</keyword>
<keyword evidence="12" id="KW-0594">Phospholipid biosynthesis</keyword>
<feature type="transmembrane region" description="Helical" evidence="17">
    <location>
        <begin position="7"/>
        <end position="26"/>
    </location>
</feature>
<keyword evidence="13" id="KW-1208">Phospholipid metabolism</keyword>
<protein>
    <recommendedName>
        <fullName evidence="5 15">CDP-diacylglycerol--glycerol-3-phosphate 3-phosphatidyltransferase</fullName>
        <ecNumber evidence="4 15">2.7.8.5</ecNumber>
    </recommendedName>
</protein>
<dbReference type="Proteomes" id="UP000190774">
    <property type="component" value="Unassembled WGS sequence"/>
</dbReference>
<evidence type="ECO:0000256" key="17">
    <source>
        <dbReference type="SAM" id="Phobius"/>
    </source>
</evidence>
<evidence type="ECO:0000256" key="3">
    <source>
        <dbReference type="ARBA" id="ARBA00010441"/>
    </source>
</evidence>
<dbReference type="Pfam" id="PF01066">
    <property type="entry name" value="CDP-OH_P_transf"/>
    <property type="match status" value="1"/>
</dbReference>
<dbReference type="GO" id="GO:0046474">
    <property type="term" value="P:glycerophospholipid biosynthetic process"/>
    <property type="evidence" value="ECO:0007669"/>
    <property type="project" value="TreeGrafter"/>
</dbReference>
<evidence type="ECO:0000256" key="11">
    <source>
        <dbReference type="ARBA" id="ARBA00023136"/>
    </source>
</evidence>
<evidence type="ECO:0000313" key="18">
    <source>
        <dbReference type="EMBL" id="SKA98329.1"/>
    </source>
</evidence>
<dbReference type="InterPro" id="IPR050324">
    <property type="entry name" value="CDP-alcohol_PTase-I"/>
</dbReference>
<evidence type="ECO:0000256" key="13">
    <source>
        <dbReference type="ARBA" id="ARBA00023264"/>
    </source>
</evidence>
<evidence type="ECO:0000256" key="10">
    <source>
        <dbReference type="ARBA" id="ARBA00023098"/>
    </source>
</evidence>
<comment type="pathway">
    <text evidence="2">Phospholipid metabolism; phosphatidylglycerol biosynthesis; phosphatidylglycerol from CDP-diacylglycerol: step 1/2.</text>
</comment>
<evidence type="ECO:0000256" key="5">
    <source>
        <dbReference type="ARBA" id="ARBA00014944"/>
    </source>
</evidence>
<dbReference type="EMBL" id="FUYE01000008">
    <property type="protein sequence ID" value="SKA98329.1"/>
    <property type="molecule type" value="Genomic_DNA"/>
</dbReference>
<dbReference type="InterPro" id="IPR043130">
    <property type="entry name" value="CDP-OH_PTrfase_TM_dom"/>
</dbReference>
<proteinExistence type="inferred from homology"/>
<feature type="transmembrane region" description="Helical" evidence="17">
    <location>
        <begin position="76"/>
        <end position="94"/>
    </location>
</feature>
<comment type="subcellular location">
    <subcellularLocation>
        <location evidence="1">Membrane</location>
        <topology evidence="1">Multi-pass membrane protein</topology>
    </subcellularLocation>
</comment>
<keyword evidence="10" id="KW-0443">Lipid metabolism</keyword>
<dbReference type="OrthoDB" id="9796672at2"/>
<dbReference type="PANTHER" id="PTHR14269">
    <property type="entry name" value="CDP-DIACYLGLYCEROL--GLYCEROL-3-PHOSPHATE 3-PHOSPHATIDYLTRANSFERASE-RELATED"/>
    <property type="match status" value="1"/>
</dbReference>
<evidence type="ECO:0000256" key="6">
    <source>
        <dbReference type="ARBA" id="ARBA00022516"/>
    </source>
</evidence>
<dbReference type="InterPro" id="IPR000462">
    <property type="entry name" value="CDP-OH_P_trans"/>
</dbReference>
<reference evidence="19" key="1">
    <citation type="submission" date="2017-02" db="EMBL/GenBank/DDBJ databases">
        <authorList>
            <person name="Varghese N."/>
            <person name="Submissions S."/>
        </authorList>
    </citation>
    <scope>NUCLEOTIDE SEQUENCE [LARGE SCALE GENOMIC DNA]</scope>
    <source>
        <strain evidence="19">ATCC 700200</strain>
    </source>
</reference>
<dbReference type="NCBIfam" id="TIGR00560">
    <property type="entry name" value="pgsA"/>
    <property type="match status" value="1"/>
</dbReference>
<dbReference type="GO" id="GO:0008444">
    <property type="term" value="F:CDP-diacylglycerol-glycerol-3-phosphate 3-phosphatidyltransferase activity"/>
    <property type="evidence" value="ECO:0007669"/>
    <property type="project" value="UniProtKB-UniRule"/>
</dbReference>
<sequence>MTFATQITLFRILLIPVFVGLAIYYGDSVALGQANEMLRWWTIAVFATAALSDAVDGYVARHFNQKSRLGAILDPLADKLLLLSAIITLSFTGWRQHFPLWFPVLVISRDLASIGGAFLIDYLTGKCVIQPHWTGKVATFAQFAAILWLMLDFPALAWPTAVAGAFTAVSGFLNLAAGVRQVQKHSGKHV</sequence>
<organism evidence="18 19">
    <name type="scientific">Prosthecobacter debontii</name>
    <dbReference type="NCBI Taxonomy" id="48467"/>
    <lineage>
        <taxon>Bacteria</taxon>
        <taxon>Pseudomonadati</taxon>
        <taxon>Verrucomicrobiota</taxon>
        <taxon>Verrucomicrobiia</taxon>
        <taxon>Verrucomicrobiales</taxon>
        <taxon>Verrucomicrobiaceae</taxon>
        <taxon>Prosthecobacter</taxon>
    </lineage>
</organism>
<evidence type="ECO:0000256" key="9">
    <source>
        <dbReference type="ARBA" id="ARBA00022989"/>
    </source>
</evidence>
<dbReference type="InterPro" id="IPR048254">
    <property type="entry name" value="CDP_ALCOHOL_P_TRANSF_CS"/>
</dbReference>
<gene>
    <name evidence="18" type="ORF">SAMN02745166_02730</name>
</gene>
<name>A0A1T4Y968_9BACT</name>
<comment type="similarity">
    <text evidence="3 16">Belongs to the CDP-alcohol phosphatidyltransferase class-I family.</text>
</comment>
<feature type="transmembrane region" description="Helical" evidence="17">
    <location>
        <begin position="38"/>
        <end position="55"/>
    </location>
</feature>
<evidence type="ECO:0000256" key="2">
    <source>
        <dbReference type="ARBA" id="ARBA00005042"/>
    </source>
</evidence>
<dbReference type="PIRSF" id="PIRSF000847">
    <property type="entry name" value="Phos_ph_gly_syn"/>
    <property type="match status" value="1"/>
</dbReference>
<dbReference type="GO" id="GO:0016020">
    <property type="term" value="C:membrane"/>
    <property type="evidence" value="ECO:0007669"/>
    <property type="project" value="UniProtKB-SubCell"/>
</dbReference>
<evidence type="ECO:0000256" key="14">
    <source>
        <dbReference type="ARBA" id="ARBA00048586"/>
    </source>
</evidence>
<comment type="catalytic activity">
    <reaction evidence="14">
        <text>a CDP-1,2-diacyl-sn-glycerol + sn-glycerol 3-phosphate = a 1,2-diacyl-sn-glycero-3-phospho-(1'-sn-glycero-3'-phosphate) + CMP + H(+)</text>
        <dbReference type="Rhea" id="RHEA:12593"/>
        <dbReference type="ChEBI" id="CHEBI:15378"/>
        <dbReference type="ChEBI" id="CHEBI:57597"/>
        <dbReference type="ChEBI" id="CHEBI:58332"/>
        <dbReference type="ChEBI" id="CHEBI:60110"/>
        <dbReference type="ChEBI" id="CHEBI:60377"/>
        <dbReference type="EC" id="2.7.8.5"/>
    </reaction>
</comment>
<dbReference type="STRING" id="48467.SAMN02745166_02730"/>
<feature type="transmembrane region" description="Helical" evidence="17">
    <location>
        <begin position="157"/>
        <end position="179"/>
    </location>
</feature>